<sequence length="123" mass="14098">MKKFGLFIFILLLLVSLYKDLTVGTTIVRPETEKKPASIEPPPPSQAEILDPPLRYEQQVPVKVKTGDTVLSIMEQLHNGDYHHSIEDMLHDFQQLNPGTEPSSLSIDKVYYFPLYENEQAER</sequence>
<comment type="caution">
    <text evidence="3">The sequence shown here is derived from an EMBL/GenBank/DDBJ whole genome shotgun (WGS) entry which is preliminary data.</text>
</comment>
<dbReference type="PROSITE" id="PS51782">
    <property type="entry name" value="LYSM"/>
    <property type="match status" value="1"/>
</dbReference>
<gene>
    <name evidence="3" type="ORF">GCM10007216_23260</name>
</gene>
<evidence type="ECO:0000259" key="2">
    <source>
        <dbReference type="PROSITE" id="PS51782"/>
    </source>
</evidence>
<dbReference type="RefSeq" id="WP_062446763.1">
    <property type="nucleotide sequence ID" value="NZ_BMCJ01000004.1"/>
</dbReference>
<reference evidence="4" key="1">
    <citation type="journal article" date="2019" name="Int. J. Syst. Evol. Microbiol.">
        <title>The Global Catalogue of Microorganisms (GCM) 10K type strain sequencing project: providing services to taxonomists for standard genome sequencing and annotation.</title>
        <authorList>
            <consortium name="The Broad Institute Genomics Platform"/>
            <consortium name="The Broad Institute Genome Sequencing Center for Infectious Disease"/>
            <person name="Wu L."/>
            <person name="Ma J."/>
        </authorList>
    </citation>
    <scope>NUCLEOTIDE SEQUENCE [LARGE SCALE GENOMIC DNA]</scope>
    <source>
        <strain evidence="4">CCM 7282</strain>
    </source>
</reference>
<feature type="region of interest" description="Disordered" evidence="1">
    <location>
        <begin position="29"/>
        <end position="52"/>
    </location>
</feature>
<dbReference type="InterPro" id="IPR018392">
    <property type="entry name" value="LysM"/>
</dbReference>
<keyword evidence="4" id="KW-1185">Reference proteome</keyword>
<dbReference type="Proteomes" id="UP000619534">
    <property type="component" value="Unassembled WGS sequence"/>
</dbReference>
<accession>A0ABQ1P7J4</accession>
<protein>
    <recommendedName>
        <fullName evidence="2">LysM domain-containing protein</fullName>
    </recommendedName>
</protein>
<evidence type="ECO:0000313" key="4">
    <source>
        <dbReference type="Proteomes" id="UP000619534"/>
    </source>
</evidence>
<organism evidence="3 4">
    <name type="scientific">Thalassobacillus devorans</name>
    <dbReference type="NCBI Taxonomy" id="279813"/>
    <lineage>
        <taxon>Bacteria</taxon>
        <taxon>Bacillati</taxon>
        <taxon>Bacillota</taxon>
        <taxon>Bacilli</taxon>
        <taxon>Bacillales</taxon>
        <taxon>Bacillaceae</taxon>
        <taxon>Thalassobacillus</taxon>
    </lineage>
</organism>
<dbReference type="EMBL" id="BMCJ01000004">
    <property type="protein sequence ID" value="GGC91878.1"/>
    <property type="molecule type" value="Genomic_DNA"/>
</dbReference>
<name>A0ABQ1P7J4_9BACI</name>
<proteinExistence type="predicted"/>
<evidence type="ECO:0000256" key="1">
    <source>
        <dbReference type="SAM" id="MobiDB-lite"/>
    </source>
</evidence>
<feature type="domain" description="LysM" evidence="2">
    <location>
        <begin position="60"/>
        <end position="113"/>
    </location>
</feature>
<evidence type="ECO:0000313" key="3">
    <source>
        <dbReference type="EMBL" id="GGC91878.1"/>
    </source>
</evidence>